<comment type="caution">
    <text evidence="2">The sequence shown here is derived from an EMBL/GenBank/DDBJ whole genome shotgun (WGS) entry which is preliminary data.</text>
</comment>
<dbReference type="RefSeq" id="WP_377930423.1">
    <property type="nucleotide sequence ID" value="NZ_JBHUEM010000054.1"/>
</dbReference>
<accession>A0ABW4LVI4</accession>
<proteinExistence type="predicted"/>
<keyword evidence="1" id="KW-0472">Membrane</keyword>
<dbReference type="Proteomes" id="UP001597214">
    <property type="component" value="Unassembled WGS sequence"/>
</dbReference>
<keyword evidence="1" id="KW-0812">Transmembrane</keyword>
<sequence>MKKIIVILFVFIILFISFWWSFDYISRDGEFTKWSHSRAGKEHFDDNNVIYLGYNFKWEGIGNPLLVKVEFIKKDGTIVTKDDDEIHIEPYIARTERIGVLDEETVMKEGLNEDLINVKDFQVDEDFYLVLRVKFNGTIAEDDINTLKIKYKKYGVTQYQNIPFDEGVMKDE</sequence>
<feature type="transmembrane region" description="Helical" evidence="1">
    <location>
        <begin position="5"/>
        <end position="22"/>
    </location>
</feature>
<gene>
    <name evidence="2" type="ORF">ACFSCX_22150</name>
</gene>
<evidence type="ECO:0000256" key="1">
    <source>
        <dbReference type="SAM" id="Phobius"/>
    </source>
</evidence>
<name>A0ABW4LVI4_9BACI</name>
<organism evidence="2 3">
    <name type="scientific">Bacillus salitolerans</name>
    <dbReference type="NCBI Taxonomy" id="1437434"/>
    <lineage>
        <taxon>Bacteria</taxon>
        <taxon>Bacillati</taxon>
        <taxon>Bacillota</taxon>
        <taxon>Bacilli</taxon>
        <taxon>Bacillales</taxon>
        <taxon>Bacillaceae</taxon>
        <taxon>Bacillus</taxon>
    </lineage>
</organism>
<protein>
    <submittedName>
        <fullName evidence="2">Uncharacterized protein</fullName>
    </submittedName>
</protein>
<evidence type="ECO:0000313" key="2">
    <source>
        <dbReference type="EMBL" id="MFD1739189.1"/>
    </source>
</evidence>
<evidence type="ECO:0000313" key="3">
    <source>
        <dbReference type="Proteomes" id="UP001597214"/>
    </source>
</evidence>
<reference evidence="3" key="1">
    <citation type="journal article" date="2019" name="Int. J. Syst. Evol. Microbiol.">
        <title>The Global Catalogue of Microorganisms (GCM) 10K type strain sequencing project: providing services to taxonomists for standard genome sequencing and annotation.</title>
        <authorList>
            <consortium name="The Broad Institute Genomics Platform"/>
            <consortium name="The Broad Institute Genome Sequencing Center for Infectious Disease"/>
            <person name="Wu L."/>
            <person name="Ma J."/>
        </authorList>
    </citation>
    <scope>NUCLEOTIDE SEQUENCE [LARGE SCALE GENOMIC DNA]</scope>
    <source>
        <strain evidence="3">CCUG 49339</strain>
    </source>
</reference>
<keyword evidence="1" id="KW-1133">Transmembrane helix</keyword>
<keyword evidence="3" id="KW-1185">Reference proteome</keyword>
<dbReference type="EMBL" id="JBHUEM010000054">
    <property type="protein sequence ID" value="MFD1739189.1"/>
    <property type="molecule type" value="Genomic_DNA"/>
</dbReference>